<evidence type="ECO:0000313" key="2">
    <source>
        <dbReference type="EMBL" id="MFC0622603.1"/>
    </source>
</evidence>
<gene>
    <name evidence="2" type="ORF">ACFFGN_00915</name>
</gene>
<evidence type="ECO:0000259" key="1">
    <source>
        <dbReference type="PROSITE" id="PS51186"/>
    </source>
</evidence>
<keyword evidence="2" id="KW-0012">Acyltransferase</keyword>
<dbReference type="PROSITE" id="PS51186">
    <property type="entry name" value="GNAT"/>
    <property type="match status" value="1"/>
</dbReference>
<dbReference type="EMBL" id="JBHLTC010000001">
    <property type="protein sequence ID" value="MFC0622603.1"/>
    <property type="molecule type" value="Genomic_DNA"/>
</dbReference>
<name>A0ABV6QD95_9ACTN</name>
<dbReference type="SUPFAM" id="SSF55729">
    <property type="entry name" value="Acyl-CoA N-acyltransferases (Nat)"/>
    <property type="match status" value="2"/>
</dbReference>
<dbReference type="GO" id="GO:0016746">
    <property type="term" value="F:acyltransferase activity"/>
    <property type="evidence" value="ECO:0007669"/>
    <property type="project" value="UniProtKB-KW"/>
</dbReference>
<dbReference type="EC" id="2.3.-.-" evidence="2"/>
<dbReference type="Proteomes" id="UP001589890">
    <property type="component" value="Unassembled WGS sequence"/>
</dbReference>
<feature type="domain" description="N-acetyltransferase" evidence="1">
    <location>
        <begin position="4"/>
        <end position="160"/>
    </location>
</feature>
<accession>A0ABV6QD95</accession>
<dbReference type="InterPro" id="IPR016181">
    <property type="entry name" value="Acyl_CoA_acyltransferase"/>
</dbReference>
<dbReference type="Gene3D" id="3.40.630.30">
    <property type="match status" value="1"/>
</dbReference>
<reference evidence="2 3" key="1">
    <citation type="submission" date="2024-09" db="EMBL/GenBank/DDBJ databases">
        <authorList>
            <person name="Sun Q."/>
            <person name="Mori K."/>
        </authorList>
    </citation>
    <scope>NUCLEOTIDE SEQUENCE [LARGE SCALE GENOMIC DNA]</scope>
    <source>
        <strain evidence="2 3">CGMCC 1.15906</strain>
    </source>
</reference>
<keyword evidence="3" id="KW-1185">Reference proteome</keyword>
<keyword evidence="2" id="KW-0808">Transferase</keyword>
<dbReference type="InterPro" id="IPR000182">
    <property type="entry name" value="GNAT_dom"/>
</dbReference>
<dbReference type="RefSeq" id="WP_380043281.1">
    <property type="nucleotide sequence ID" value="NZ_JBHLTC010000001.1"/>
</dbReference>
<comment type="caution">
    <text evidence="2">The sequence shown here is derived from an EMBL/GenBank/DDBJ whole genome shotgun (WGS) entry which is preliminary data.</text>
</comment>
<evidence type="ECO:0000313" key="3">
    <source>
        <dbReference type="Proteomes" id="UP001589890"/>
    </source>
</evidence>
<sequence length="332" mass="37589">MELIEIDGVDAAQFARFHALRDDVRRHDQEFPVGLGLTECQVLFARQDADLRVEGLAVVDGDTWLGMAWLDWWLQENTHIVEVEIAVHPAHRRRGAGTFLLKAATARAKAAGRTVLSTTILGDYETGDSAGTAFAAARGFSRKHTEYHQVFELPMAAERLDELEARIAGQHDEYRLVQWREHTPDEWIEQFADALSVMGEEVPMGELDREPMRWTPERIRQAEERRLEQGRFCHTTAAIAPDGTLAAYTQMGGAAGNPERLYQWDTLVRPEHRGRRLGMGVKIPNLRSLQAELDHPAVLHTWNAVENGPMIAVNKYLGFRPVAQRTNWQQTL</sequence>
<dbReference type="Pfam" id="PF00583">
    <property type="entry name" value="Acetyltransf_1"/>
    <property type="match status" value="1"/>
</dbReference>
<dbReference type="CDD" id="cd04301">
    <property type="entry name" value="NAT_SF"/>
    <property type="match status" value="1"/>
</dbReference>
<organism evidence="2 3">
    <name type="scientific">Kribbella deserti</name>
    <dbReference type="NCBI Taxonomy" id="1926257"/>
    <lineage>
        <taxon>Bacteria</taxon>
        <taxon>Bacillati</taxon>
        <taxon>Actinomycetota</taxon>
        <taxon>Actinomycetes</taxon>
        <taxon>Propionibacteriales</taxon>
        <taxon>Kribbellaceae</taxon>
        <taxon>Kribbella</taxon>
    </lineage>
</organism>
<protein>
    <submittedName>
        <fullName evidence="2">GNAT family N-acetyltransferase</fullName>
        <ecNumber evidence="2">2.3.-.-</ecNumber>
    </submittedName>
</protein>
<proteinExistence type="predicted"/>